<dbReference type="Proteomes" id="UP000199341">
    <property type="component" value="Unassembled WGS sequence"/>
</dbReference>
<feature type="transmembrane region" description="Helical" evidence="1">
    <location>
        <begin position="37"/>
        <end position="59"/>
    </location>
</feature>
<keyword evidence="3" id="KW-1185">Reference proteome</keyword>
<dbReference type="AlphaFoldDB" id="A0A1H0BY89"/>
<protein>
    <submittedName>
        <fullName evidence="2">Uncharacterized membrane protein</fullName>
    </submittedName>
</protein>
<keyword evidence="1" id="KW-1133">Transmembrane helix</keyword>
<dbReference type="STRING" id="310781.SAMN05216259_104351"/>
<reference evidence="2 3" key="1">
    <citation type="submission" date="2016-10" db="EMBL/GenBank/DDBJ databases">
        <authorList>
            <person name="de Groot N.N."/>
        </authorList>
    </citation>
    <scope>NUCLEOTIDE SEQUENCE [LARGE SCALE GENOMIC DNA]</scope>
    <source>
        <strain evidence="2 3">CGMCC 4.2022</strain>
    </source>
</reference>
<accession>A0A1H0BY89</accession>
<evidence type="ECO:0000256" key="1">
    <source>
        <dbReference type="SAM" id="Phobius"/>
    </source>
</evidence>
<dbReference type="RefSeq" id="WP_107408867.1">
    <property type="nucleotide sequence ID" value="NZ_FNIE01000004.1"/>
</dbReference>
<feature type="transmembrane region" description="Helical" evidence="1">
    <location>
        <begin position="154"/>
        <end position="175"/>
    </location>
</feature>
<feature type="transmembrane region" description="Helical" evidence="1">
    <location>
        <begin position="66"/>
        <end position="83"/>
    </location>
</feature>
<organism evidence="2 3">
    <name type="scientific">Actinacidiphila guanduensis</name>
    <dbReference type="NCBI Taxonomy" id="310781"/>
    <lineage>
        <taxon>Bacteria</taxon>
        <taxon>Bacillati</taxon>
        <taxon>Actinomycetota</taxon>
        <taxon>Actinomycetes</taxon>
        <taxon>Kitasatosporales</taxon>
        <taxon>Streptomycetaceae</taxon>
        <taxon>Actinacidiphila</taxon>
    </lineage>
</organism>
<gene>
    <name evidence="2" type="ORF">SAMN05216259_104351</name>
</gene>
<evidence type="ECO:0000313" key="2">
    <source>
        <dbReference type="EMBL" id="SDN50594.1"/>
    </source>
</evidence>
<feature type="transmembrane region" description="Helical" evidence="1">
    <location>
        <begin position="187"/>
        <end position="204"/>
    </location>
</feature>
<name>A0A1H0BY89_9ACTN</name>
<dbReference type="OrthoDB" id="571245at2"/>
<proteinExistence type="predicted"/>
<keyword evidence="1" id="KW-0472">Membrane</keyword>
<evidence type="ECO:0000313" key="3">
    <source>
        <dbReference type="Proteomes" id="UP000199341"/>
    </source>
</evidence>
<keyword evidence="1" id="KW-0812">Transmembrane</keyword>
<sequence>MTAVFLLVSVFLACAVEAVEALTIVLAAGVSRGWRSALKGVAAGLALLAVLVAALGPALTRVPLDALRLVVGGLLLVFGLQWLRKAVLRASGFKAVRDEEASFAKHVGRATQAGERPAEGTDWYAFTLAFKGVVLEGLEVVFIVLTFGANQGNVPLAALGAAAAVLAVSVAGFAVRAPLARVPENTMKFAVAVMLTTFGSFWGAEGAGAHWPGQDAALLVVLAFTAAASATAVAVLRRVRARREPGVRTGVPTVGVG</sequence>
<dbReference type="EMBL" id="FNIE01000004">
    <property type="protein sequence ID" value="SDN50594.1"/>
    <property type="molecule type" value="Genomic_DNA"/>
</dbReference>
<feature type="transmembrane region" description="Helical" evidence="1">
    <location>
        <begin position="216"/>
        <end position="236"/>
    </location>
</feature>